<dbReference type="PANTHER" id="PTHR30163:SF8">
    <property type="entry name" value="LYTIC MUREIN TRANSGLYCOSYLASE"/>
    <property type="match status" value="1"/>
</dbReference>
<organism evidence="3 4">
    <name type="scientific">Gordonia jinhuaensis</name>
    <dbReference type="NCBI Taxonomy" id="1517702"/>
    <lineage>
        <taxon>Bacteria</taxon>
        <taxon>Bacillati</taxon>
        <taxon>Actinomycetota</taxon>
        <taxon>Actinomycetes</taxon>
        <taxon>Mycobacteriales</taxon>
        <taxon>Gordoniaceae</taxon>
        <taxon>Gordonia</taxon>
    </lineage>
</organism>
<dbReference type="Proteomes" id="UP000621454">
    <property type="component" value="Unassembled WGS sequence"/>
</dbReference>
<dbReference type="CDD" id="cd13399">
    <property type="entry name" value="Slt35-like"/>
    <property type="match status" value="1"/>
</dbReference>
<dbReference type="GO" id="GO:0009253">
    <property type="term" value="P:peptidoglycan catabolic process"/>
    <property type="evidence" value="ECO:0007669"/>
    <property type="project" value="TreeGrafter"/>
</dbReference>
<feature type="compositionally biased region" description="Pro residues" evidence="1">
    <location>
        <begin position="458"/>
        <end position="477"/>
    </location>
</feature>
<comment type="caution">
    <text evidence="3">The sequence shown here is derived from an EMBL/GenBank/DDBJ whole genome shotgun (WGS) entry which is preliminary data.</text>
</comment>
<dbReference type="PRINTS" id="PR01217">
    <property type="entry name" value="PRICHEXTENSN"/>
</dbReference>
<feature type="region of interest" description="Disordered" evidence="1">
    <location>
        <begin position="76"/>
        <end position="98"/>
    </location>
</feature>
<feature type="compositionally biased region" description="Low complexity" evidence="1">
    <location>
        <begin position="312"/>
        <end position="325"/>
    </location>
</feature>
<dbReference type="GO" id="GO:0008933">
    <property type="term" value="F:peptidoglycan lytic transglycosylase activity"/>
    <property type="evidence" value="ECO:0007669"/>
    <property type="project" value="TreeGrafter"/>
</dbReference>
<sequence length="477" mass="47588">MIAKKQPTLRRWVKGTRSGFRFPQLLSASALSALVVFGLAGIAGASGQPTIAQREAAARPTPPAAGVLTGPARAAAFAPPVNTPGGGQGLPGGGSSDMSGSLTAADLASMAALSQAGFAGGPLGIPEIVLRAYKLAADRVNAESPGCDIPWALLAGIGKVESNHAGNGAVDSSGRTLVPIRGPVLDGTLPGNEVITLSDAGGATGGPQYASAEGPMQFLPGTWARWGADGNGDGKADVDNVFDATLSAGRYLCSGVTGGIMNNGNQIRAVLRYNNSMQYVGLVLSYAAAYAAGVTPTVPVIDLRTVSGDGVDGNADPGAAGGAPDPADRTSATSTNKDKKNKDSTKKDSRKPGSPSTPGGPSTPSGVPPSTLCLVVCFPVPSISIPPLPTLPPLPTQLLPQRQPAPPATPCPTPPPPTTRTPKKPVTCTPTPSTPSTPPPAGAPATTTPKPAPSKRVAPPPAAPAAPTTSPVPTPHR</sequence>
<dbReference type="InterPro" id="IPR031304">
    <property type="entry name" value="SLT_2"/>
</dbReference>
<reference evidence="3" key="2">
    <citation type="submission" date="2020-09" db="EMBL/GenBank/DDBJ databases">
        <authorList>
            <person name="Sun Q."/>
            <person name="Zhou Y."/>
        </authorList>
    </citation>
    <scope>NUCLEOTIDE SEQUENCE</scope>
    <source>
        <strain evidence="3">CGMCC 1.12827</strain>
    </source>
</reference>
<feature type="domain" description="Transglycosylase SLT" evidence="2">
    <location>
        <begin position="209"/>
        <end position="252"/>
    </location>
</feature>
<feature type="compositionally biased region" description="Pro residues" evidence="1">
    <location>
        <begin position="403"/>
        <end position="419"/>
    </location>
</feature>
<dbReference type="PANTHER" id="PTHR30163">
    <property type="entry name" value="MEMBRANE-BOUND LYTIC MUREIN TRANSGLYCOSYLASE B"/>
    <property type="match status" value="1"/>
</dbReference>
<dbReference type="RefSeq" id="WP_229742044.1">
    <property type="nucleotide sequence ID" value="NZ_BMGC01000001.1"/>
</dbReference>
<dbReference type="Pfam" id="PF13406">
    <property type="entry name" value="SLT_2"/>
    <property type="match status" value="1"/>
</dbReference>
<feature type="region of interest" description="Disordered" evidence="1">
    <location>
        <begin position="393"/>
        <end position="477"/>
    </location>
</feature>
<accession>A0A916STV6</accession>
<dbReference type="InterPro" id="IPR043426">
    <property type="entry name" value="MltB-like"/>
</dbReference>
<keyword evidence="4" id="KW-1185">Reference proteome</keyword>
<dbReference type="AlphaFoldDB" id="A0A916STV6"/>
<evidence type="ECO:0000259" key="2">
    <source>
        <dbReference type="Pfam" id="PF13406"/>
    </source>
</evidence>
<dbReference type="Gene3D" id="1.10.530.10">
    <property type="match status" value="1"/>
</dbReference>
<evidence type="ECO:0000256" key="1">
    <source>
        <dbReference type="SAM" id="MobiDB-lite"/>
    </source>
</evidence>
<name>A0A916STV6_9ACTN</name>
<dbReference type="InterPro" id="IPR023346">
    <property type="entry name" value="Lysozyme-like_dom_sf"/>
</dbReference>
<feature type="compositionally biased region" description="Gly residues" evidence="1">
    <location>
        <begin position="84"/>
        <end position="95"/>
    </location>
</feature>
<proteinExistence type="predicted"/>
<evidence type="ECO:0000313" key="3">
    <source>
        <dbReference type="EMBL" id="GGB16469.1"/>
    </source>
</evidence>
<evidence type="ECO:0000313" key="4">
    <source>
        <dbReference type="Proteomes" id="UP000621454"/>
    </source>
</evidence>
<dbReference type="EMBL" id="BMGC01000001">
    <property type="protein sequence ID" value="GGB16469.1"/>
    <property type="molecule type" value="Genomic_DNA"/>
</dbReference>
<feature type="compositionally biased region" description="Low complexity" evidence="1">
    <location>
        <begin position="443"/>
        <end position="457"/>
    </location>
</feature>
<protein>
    <recommendedName>
        <fullName evidence="2">Transglycosylase SLT domain-containing protein</fullName>
    </recommendedName>
</protein>
<reference evidence="3" key="1">
    <citation type="journal article" date="2014" name="Int. J. Syst. Evol. Microbiol.">
        <title>Complete genome sequence of Corynebacterium casei LMG S-19264T (=DSM 44701T), isolated from a smear-ripened cheese.</title>
        <authorList>
            <consortium name="US DOE Joint Genome Institute (JGI-PGF)"/>
            <person name="Walter F."/>
            <person name="Albersmeier A."/>
            <person name="Kalinowski J."/>
            <person name="Ruckert C."/>
        </authorList>
    </citation>
    <scope>NUCLEOTIDE SEQUENCE</scope>
    <source>
        <strain evidence="3">CGMCC 1.12827</strain>
    </source>
</reference>
<feature type="compositionally biased region" description="Basic and acidic residues" evidence="1">
    <location>
        <begin position="336"/>
        <end position="351"/>
    </location>
</feature>
<feature type="region of interest" description="Disordered" evidence="1">
    <location>
        <begin position="312"/>
        <end position="367"/>
    </location>
</feature>
<feature type="compositionally biased region" description="Low complexity" evidence="1">
    <location>
        <begin position="352"/>
        <end position="367"/>
    </location>
</feature>
<dbReference type="SUPFAM" id="SSF53955">
    <property type="entry name" value="Lysozyme-like"/>
    <property type="match status" value="1"/>
</dbReference>
<feature type="compositionally biased region" description="Pro residues" evidence="1">
    <location>
        <begin position="432"/>
        <end position="442"/>
    </location>
</feature>
<gene>
    <name evidence="3" type="ORF">GCM10011489_00690</name>
</gene>